<dbReference type="InterPro" id="IPR001245">
    <property type="entry name" value="Ser-Thr/Tyr_kinase_cat_dom"/>
</dbReference>
<proteinExistence type="predicted"/>
<reference evidence="2" key="1">
    <citation type="submission" date="2019-12" db="EMBL/GenBank/DDBJ databases">
        <title>Genome sequencing and annotation of Brassica cretica.</title>
        <authorList>
            <person name="Studholme D.J."/>
            <person name="Sarris P.F."/>
        </authorList>
    </citation>
    <scope>NUCLEOTIDE SEQUENCE</scope>
    <source>
        <strain evidence="2">PFS-102/07</strain>
        <tissue evidence="2">Leaf</tissue>
    </source>
</reference>
<dbReference type="GO" id="GO:0004672">
    <property type="term" value="F:protein kinase activity"/>
    <property type="evidence" value="ECO:0007669"/>
    <property type="project" value="InterPro"/>
</dbReference>
<gene>
    <name evidence="2" type="ORF">F2Q70_00036737</name>
</gene>
<dbReference type="InterPro" id="IPR011009">
    <property type="entry name" value="Kinase-like_dom_sf"/>
</dbReference>
<dbReference type="AlphaFoldDB" id="A0A8S9JSE6"/>
<feature type="domain" description="Serine-threonine/tyrosine-protein kinase catalytic" evidence="1">
    <location>
        <begin position="1"/>
        <end position="104"/>
    </location>
</feature>
<dbReference type="PANTHER" id="PTHR27006">
    <property type="entry name" value="PROMASTIGOTE SURFACE ANTIGEN PROTEIN PSA"/>
    <property type="match status" value="1"/>
</dbReference>
<organism evidence="2">
    <name type="scientific">Brassica cretica</name>
    <name type="common">Mustard</name>
    <dbReference type="NCBI Taxonomy" id="69181"/>
    <lineage>
        <taxon>Eukaryota</taxon>
        <taxon>Viridiplantae</taxon>
        <taxon>Streptophyta</taxon>
        <taxon>Embryophyta</taxon>
        <taxon>Tracheophyta</taxon>
        <taxon>Spermatophyta</taxon>
        <taxon>Magnoliopsida</taxon>
        <taxon>eudicotyledons</taxon>
        <taxon>Gunneridae</taxon>
        <taxon>Pentapetalae</taxon>
        <taxon>rosids</taxon>
        <taxon>malvids</taxon>
        <taxon>Brassicales</taxon>
        <taxon>Brassicaceae</taxon>
        <taxon>Brassiceae</taxon>
        <taxon>Brassica</taxon>
    </lineage>
</organism>
<evidence type="ECO:0000259" key="1">
    <source>
        <dbReference type="Pfam" id="PF07714"/>
    </source>
</evidence>
<dbReference type="Pfam" id="PF07714">
    <property type="entry name" value="PK_Tyr_Ser-Thr"/>
    <property type="match status" value="1"/>
</dbReference>
<accession>A0A8S9JSE6</accession>
<dbReference type="SUPFAM" id="SSF56112">
    <property type="entry name" value="Protein kinase-like (PK-like)"/>
    <property type="match status" value="1"/>
</dbReference>
<evidence type="ECO:0000313" key="2">
    <source>
        <dbReference type="EMBL" id="KAF2585115.1"/>
    </source>
</evidence>
<dbReference type="PANTHER" id="PTHR27006:SF606">
    <property type="entry name" value="INTERLEUKIN-1 RECEPTOR-ASSOCIATED KINASE 4"/>
    <property type="match status" value="1"/>
</dbReference>
<name>A0A8S9JSE6_BRACR</name>
<comment type="caution">
    <text evidence="2">The sequence shown here is derived from an EMBL/GenBank/DDBJ whole genome shotgun (WGS) entry which is preliminary data.</text>
</comment>
<dbReference type="EMBL" id="QGKY02000246">
    <property type="protein sequence ID" value="KAF2585115.1"/>
    <property type="molecule type" value="Genomic_DNA"/>
</dbReference>
<protein>
    <recommendedName>
        <fullName evidence="1">Serine-threonine/tyrosine-protein kinase catalytic domain-containing protein</fullName>
    </recommendedName>
</protein>
<dbReference type="Gene3D" id="1.10.510.10">
    <property type="entry name" value="Transferase(Phosphotransferase) domain 1"/>
    <property type="match status" value="1"/>
</dbReference>
<sequence length="123" mass="13822">MAPEYLNLGQFSMESDVYSFGVLVLEIISGHTSSRFYRIGDTDCNLVTYAWKIWSTGSYAAEEFVDPTFGDNYLIEQVTRCIHIALLCVQADHADRPKICKINSMLTSSKISLPAPHEPSRRA</sequence>